<evidence type="ECO:0000313" key="2">
    <source>
        <dbReference type="EMBL" id="CAB4588758.1"/>
    </source>
</evidence>
<evidence type="ECO:0000313" key="3">
    <source>
        <dbReference type="EMBL" id="CAB4607850.1"/>
    </source>
</evidence>
<keyword evidence="1" id="KW-0472">Membrane</keyword>
<evidence type="ECO:0000256" key="1">
    <source>
        <dbReference type="SAM" id="Phobius"/>
    </source>
</evidence>
<dbReference type="EMBL" id="CAEZUZ010000007">
    <property type="protein sequence ID" value="CAB4607850.1"/>
    <property type="molecule type" value="Genomic_DNA"/>
</dbReference>
<dbReference type="AlphaFoldDB" id="A0A6J6H582"/>
<dbReference type="EMBL" id="CAEZUL010000001">
    <property type="protein sequence ID" value="CAB4588758.1"/>
    <property type="molecule type" value="Genomic_DNA"/>
</dbReference>
<name>A0A6J6H582_9ZZZZ</name>
<organism evidence="3">
    <name type="scientific">freshwater metagenome</name>
    <dbReference type="NCBI Taxonomy" id="449393"/>
    <lineage>
        <taxon>unclassified sequences</taxon>
        <taxon>metagenomes</taxon>
        <taxon>ecological metagenomes</taxon>
    </lineage>
</organism>
<feature type="transmembrane region" description="Helical" evidence="1">
    <location>
        <begin position="123"/>
        <end position="142"/>
    </location>
</feature>
<proteinExistence type="predicted"/>
<accession>A0A6J6H582</accession>
<keyword evidence="1" id="KW-0812">Transmembrane</keyword>
<feature type="transmembrane region" description="Helical" evidence="1">
    <location>
        <begin position="65"/>
        <end position="85"/>
    </location>
</feature>
<sequence>MSMSEAAHSDAVAAVSNWLTISKQKTLGQSATVFVEDLRNNQNTREWSKVNVEQIMPFKSETPRLLLVVRAGAMFLPILLTWLALSQVIGPFSLYLQNQQASANFLWFWQQNPGHSFAEVWKLSHVALTDAAILAFLTVLAMRITWWETSRAEQSETAYAEMLSALEFYFVSARG</sequence>
<keyword evidence="1" id="KW-1133">Transmembrane helix</keyword>
<protein>
    <submittedName>
        <fullName evidence="3">Unannotated protein</fullName>
    </submittedName>
</protein>
<gene>
    <name evidence="2" type="ORF">UFOPK1808_00026</name>
    <name evidence="3" type="ORF">UFOPK1889_00093</name>
</gene>
<reference evidence="3" key="1">
    <citation type="submission" date="2020-05" db="EMBL/GenBank/DDBJ databases">
        <authorList>
            <person name="Chiriac C."/>
            <person name="Salcher M."/>
            <person name="Ghai R."/>
            <person name="Kavagutti S V."/>
        </authorList>
    </citation>
    <scope>NUCLEOTIDE SEQUENCE</scope>
</reference>